<feature type="chain" id="PRO_5047343757" evidence="6">
    <location>
        <begin position="31"/>
        <end position="396"/>
    </location>
</feature>
<dbReference type="Gene3D" id="2.40.30.170">
    <property type="match status" value="1"/>
</dbReference>
<evidence type="ECO:0000259" key="7">
    <source>
        <dbReference type="Pfam" id="PF25917"/>
    </source>
</evidence>
<organism evidence="10 11">
    <name type="scientific">Herminiimonas aquatilis</name>
    <dbReference type="NCBI Taxonomy" id="345342"/>
    <lineage>
        <taxon>Bacteria</taxon>
        <taxon>Pseudomonadati</taxon>
        <taxon>Pseudomonadota</taxon>
        <taxon>Betaproteobacteria</taxon>
        <taxon>Burkholderiales</taxon>
        <taxon>Oxalobacteraceae</taxon>
        <taxon>Herminiimonas</taxon>
    </lineage>
</organism>
<feature type="domain" description="Multidrug resistance protein MdtA-like barrel-sandwich hybrid" evidence="7">
    <location>
        <begin position="67"/>
        <end position="219"/>
    </location>
</feature>
<feature type="signal peptide" evidence="6">
    <location>
        <begin position="1"/>
        <end position="30"/>
    </location>
</feature>
<evidence type="ECO:0000259" key="8">
    <source>
        <dbReference type="Pfam" id="PF25967"/>
    </source>
</evidence>
<dbReference type="InterPro" id="IPR058627">
    <property type="entry name" value="MdtA-like_C"/>
</dbReference>
<dbReference type="InterPro" id="IPR058625">
    <property type="entry name" value="MdtA-like_BSH"/>
</dbReference>
<keyword evidence="6" id="KW-0732">Signal</keyword>
<comment type="caution">
    <text evidence="10">The sequence shown here is derived from an EMBL/GenBank/DDBJ whole genome shotgun (WGS) entry which is preliminary data.</text>
</comment>
<dbReference type="Pfam" id="PF25967">
    <property type="entry name" value="RND-MFP_C"/>
    <property type="match status" value="1"/>
</dbReference>
<keyword evidence="11" id="KW-1185">Reference proteome</keyword>
<dbReference type="EMBL" id="JBHTCC010000001">
    <property type="protein sequence ID" value="MFC7298287.1"/>
    <property type="molecule type" value="Genomic_DNA"/>
</dbReference>
<comment type="subcellular location">
    <subcellularLocation>
        <location evidence="1">Cell envelope</location>
    </subcellularLocation>
</comment>
<keyword evidence="3" id="KW-0813">Transport</keyword>
<dbReference type="PANTHER" id="PTHR30469:SF33">
    <property type="entry name" value="SLR1207 PROTEIN"/>
    <property type="match status" value="1"/>
</dbReference>
<dbReference type="Pfam" id="PF25990">
    <property type="entry name" value="Beta-barrel_YknX"/>
    <property type="match status" value="1"/>
</dbReference>
<dbReference type="InterPro" id="IPR006143">
    <property type="entry name" value="RND_pump_MFP"/>
</dbReference>
<evidence type="ECO:0000313" key="10">
    <source>
        <dbReference type="EMBL" id="MFC7298287.1"/>
    </source>
</evidence>
<dbReference type="SUPFAM" id="SSF111369">
    <property type="entry name" value="HlyD-like secretion proteins"/>
    <property type="match status" value="1"/>
</dbReference>
<protein>
    <submittedName>
        <fullName evidence="10">Efflux RND transporter periplasmic adaptor subunit</fullName>
    </submittedName>
</protein>
<dbReference type="Pfam" id="PF25917">
    <property type="entry name" value="BSH_RND"/>
    <property type="match status" value="1"/>
</dbReference>
<dbReference type="Gene3D" id="2.40.420.20">
    <property type="match status" value="1"/>
</dbReference>
<feature type="compositionally biased region" description="Low complexity" evidence="5">
    <location>
        <begin position="129"/>
        <end position="140"/>
    </location>
</feature>
<feature type="domain" description="YknX-like beta-barrel" evidence="9">
    <location>
        <begin position="229"/>
        <end position="311"/>
    </location>
</feature>
<evidence type="ECO:0000256" key="4">
    <source>
        <dbReference type="ARBA" id="ARBA00023054"/>
    </source>
</evidence>
<name>A0ABW2J4Y1_9BURK</name>
<evidence type="ECO:0000256" key="6">
    <source>
        <dbReference type="SAM" id="SignalP"/>
    </source>
</evidence>
<dbReference type="InterPro" id="IPR030190">
    <property type="entry name" value="MacA_alpha-hairpin_sf"/>
</dbReference>
<dbReference type="Proteomes" id="UP001596379">
    <property type="component" value="Unassembled WGS sequence"/>
</dbReference>
<keyword evidence="4" id="KW-0175">Coiled coil</keyword>
<evidence type="ECO:0000313" key="11">
    <source>
        <dbReference type="Proteomes" id="UP001596379"/>
    </source>
</evidence>
<dbReference type="Gene3D" id="2.40.50.100">
    <property type="match status" value="1"/>
</dbReference>
<dbReference type="Gene3D" id="6.10.140.1990">
    <property type="match status" value="1"/>
</dbReference>
<dbReference type="InterPro" id="IPR058636">
    <property type="entry name" value="Beta-barrel_YknX"/>
</dbReference>
<reference evidence="11" key="1">
    <citation type="journal article" date="2019" name="Int. J. Syst. Evol. Microbiol.">
        <title>The Global Catalogue of Microorganisms (GCM) 10K type strain sequencing project: providing services to taxonomists for standard genome sequencing and annotation.</title>
        <authorList>
            <consortium name="The Broad Institute Genomics Platform"/>
            <consortium name="The Broad Institute Genome Sequencing Center for Infectious Disease"/>
            <person name="Wu L."/>
            <person name="Ma J."/>
        </authorList>
    </citation>
    <scope>NUCLEOTIDE SEQUENCE [LARGE SCALE GENOMIC DNA]</scope>
    <source>
        <strain evidence="11">CCUG 36956</strain>
    </source>
</reference>
<evidence type="ECO:0000256" key="5">
    <source>
        <dbReference type="SAM" id="MobiDB-lite"/>
    </source>
</evidence>
<accession>A0ABW2J4Y1</accession>
<gene>
    <name evidence="10" type="ORF">ACFQO0_07545</name>
</gene>
<dbReference type="PANTHER" id="PTHR30469">
    <property type="entry name" value="MULTIDRUG RESISTANCE PROTEIN MDTA"/>
    <property type="match status" value="1"/>
</dbReference>
<evidence type="ECO:0000256" key="3">
    <source>
        <dbReference type="ARBA" id="ARBA00022448"/>
    </source>
</evidence>
<comment type="similarity">
    <text evidence="2">Belongs to the membrane fusion protein (MFP) (TC 8.A.1) family.</text>
</comment>
<feature type="domain" description="Multidrug resistance protein MdtA-like C-terminal permuted SH3" evidence="8">
    <location>
        <begin position="323"/>
        <end position="384"/>
    </location>
</feature>
<sequence length="396" mass="42702">MTQKKFTSKKFSARQKIVGAVALLSVIAVAAVWSGNSNDAQFETAPVARGNIEATVTAIGTLQPVTSVEVGAQVSGQITRIHVQPGDVVKKGQLLVEIDASVFQATVEAGRAQQMDLRAQLDEQRAQHKLAQQQHARQQQMNRDESTRLEDVQTAEANLASAAARIAQLKARIVQTQSSLKADEARLGYARIFAPMAGTVTGIDAKEGQTLNATYQTPTLMRIADLSEMTVWTTVSEADIRRVKAGQAAYFSTLAGDRRRWNGKVRQVLPAPPVAAAGQAAAGQPAASKVVQYTVLFDVDNKDAELLPQMTAQVSFITASARDVLIAPLGALQPVDQKPNMYKARVLDAHDKVQERDVRAGVQDRLAVQVVEGLKEGEQLITGEAVSKAGTSRFKW</sequence>
<dbReference type="NCBIfam" id="TIGR01730">
    <property type="entry name" value="RND_mfp"/>
    <property type="match status" value="1"/>
</dbReference>
<evidence type="ECO:0000259" key="9">
    <source>
        <dbReference type="Pfam" id="PF25990"/>
    </source>
</evidence>
<proteinExistence type="inferred from homology"/>
<evidence type="ECO:0000256" key="2">
    <source>
        <dbReference type="ARBA" id="ARBA00009477"/>
    </source>
</evidence>
<dbReference type="RefSeq" id="WP_382233399.1">
    <property type="nucleotide sequence ID" value="NZ_JBHTCC010000001.1"/>
</dbReference>
<feature type="region of interest" description="Disordered" evidence="5">
    <location>
        <begin position="126"/>
        <end position="146"/>
    </location>
</feature>
<evidence type="ECO:0000256" key="1">
    <source>
        <dbReference type="ARBA" id="ARBA00004196"/>
    </source>
</evidence>